<protein>
    <submittedName>
        <fullName evidence="1">DUF6093 family protein</fullName>
    </submittedName>
</protein>
<reference evidence="1 2" key="1">
    <citation type="submission" date="2024-10" db="EMBL/GenBank/DDBJ databases">
        <title>The Natural Products Discovery Center: Release of the First 8490 Sequenced Strains for Exploring Actinobacteria Biosynthetic Diversity.</title>
        <authorList>
            <person name="Kalkreuter E."/>
            <person name="Kautsar S.A."/>
            <person name="Yang D."/>
            <person name="Bader C.D."/>
            <person name="Teijaro C.N."/>
            <person name="Fluegel L."/>
            <person name="Davis C.M."/>
            <person name="Simpson J.R."/>
            <person name="Lauterbach L."/>
            <person name="Steele A.D."/>
            <person name="Gui C."/>
            <person name="Meng S."/>
            <person name="Li G."/>
            <person name="Viehrig K."/>
            <person name="Ye F."/>
            <person name="Su P."/>
            <person name="Kiefer A.F."/>
            <person name="Nichols A."/>
            <person name="Cepeda A.J."/>
            <person name="Yan W."/>
            <person name="Fan B."/>
            <person name="Jiang Y."/>
            <person name="Adhikari A."/>
            <person name="Zheng C.-J."/>
            <person name="Schuster L."/>
            <person name="Cowan T.M."/>
            <person name="Smanski M.J."/>
            <person name="Chevrette M.G."/>
            <person name="De Carvalho L.P.S."/>
            <person name="Shen B."/>
        </authorList>
    </citation>
    <scope>NUCLEOTIDE SEQUENCE [LARGE SCALE GENOMIC DNA]</scope>
    <source>
        <strain evidence="1 2">NPDC020979</strain>
    </source>
</reference>
<evidence type="ECO:0000313" key="2">
    <source>
        <dbReference type="Proteomes" id="UP001611162"/>
    </source>
</evidence>
<dbReference type="RefSeq" id="WP_397613382.1">
    <property type="nucleotide sequence ID" value="NZ_JBIRRB010000006.1"/>
</dbReference>
<dbReference type="InterPro" id="IPR046075">
    <property type="entry name" value="DUF6093"/>
</dbReference>
<gene>
    <name evidence="1" type="ORF">ACH4TF_18805</name>
</gene>
<comment type="caution">
    <text evidence="1">The sequence shown here is derived from an EMBL/GenBank/DDBJ whole genome shotgun (WGS) entry which is preliminary data.</text>
</comment>
<organism evidence="1 2">
    <name type="scientific">Streptomyces abikoensis</name>
    <dbReference type="NCBI Taxonomy" id="97398"/>
    <lineage>
        <taxon>Bacteria</taxon>
        <taxon>Bacillati</taxon>
        <taxon>Actinomycetota</taxon>
        <taxon>Actinomycetes</taxon>
        <taxon>Kitasatosporales</taxon>
        <taxon>Streptomycetaceae</taxon>
        <taxon>Streptomyces</taxon>
    </lineage>
</organism>
<dbReference type="EMBL" id="JBIRRB010000006">
    <property type="protein sequence ID" value="MFI0912497.1"/>
    <property type="molecule type" value="Genomic_DNA"/>
</dbReference>
<dbReference type="Pfam" id="PF19586">
    <property type="entry name" value="DUF6093"/>
    <property type="match status" value="1"/>
</dbReference>
<dbReference type="Proteomes" id="UP001611162">
    <property type="component" value="Unassembled WGS sequence"/>
</dbReference>
<evidence type="ECO:0000313" key="1">
    <source>
        <dbReference type="EMBL" id="MFI0912497.1"/>
    </source>
</evidence>
<accession>A0ABW7T4R3</accession>
<keyword evidence="2" id="KW-1185">Reference proteome</keyword>
<sequence length="139" mass="15493">MLDTKNIARFAERHLMPDQVRVTRPSGEDVLDPLTGELRAGEERVVYDGKAGLYRGQERIRSRSGHDGAWAEEVRPGYRMLLPVDAPEVAEADTVHVVAARDQHAVGRLYDVMAMGEVSSFPVVRTVWLEEHNRTAATG</sequence>
<name>A0ABW7T4R3_9ACTN</name>
<proteinExistence type="predicted"/>